<gene>
    <name evidence="1" type="ORF">PHYBLDRAFT_164116</name>
</gene>
<name>A0A163B9P4_PHYB8</name>
<evidence type="ECO:0000313" key="1">
    <source>
        <dbReference type="EMBL" id="OAD79031.1"/>
    </source>
</evidence>
<organism evidence="1 2">
    <name type="scientific">Phycomyces blakesleeanus (strain ATCC 8743b / DSM 1359 / FGSC 10004 / NBRC 33097 / NRRL 1555)</name>
    <dbReference type="NCBI Taxonomy" id="763407"/>
    <lineage>
        <taxon>Eukaryota</taxon>
        <taxon>Fungi</taxon>
        <taxon>Fungi incertae sedis</taxon>
        <taxon>Mucoromycota</taxon>
        <taxon>Mucoromycotina</taxon>
        <taxon>Mucoromycetes</taxon>
        <taxon>Mucorales</taxon>
        <taxon>Phycomycetaceae</taxon>
        <taxon>Phycomyces</taxon>
    </lineage>
</organism>
<protein>
    <recommendedName>
        <fullName evidence="3">Homeodomain-like DNA binding domain-containing transcription factor</fullName>
    </recommendedName>
</protein>
<dbReference type="STRING" id="763407.A0A163B9P4"/>
<evidence type="ECO:0008006" key="3">
    <source>
        <dbReference type="Google" id="ProtNLM"/>
    </source>
</evidence>
<proteinExistence type="predicted"/>
<dbReference type="InParanoid" id="A0A163B9P4"/>
<reference evidence="2" key="1">
    <citation type="submission" date="2015-06" db="EMBL/GenBank/DDBJ databases">
        <title>Expansion of signal transduction pathways in fungi by whole-genome duplication.</title>
        <authorList>
            <consortium name="DOE Joint Genome Institute"/>
            <person name="Corrochano L.M."/>
            <person name="Kuo A."/>
            <person name="Marcet-Houben M."/>
            <person name="Polaino S."/>
            <person name="Salamov A."/>
            <person name="Villalobos J.M."/>
            <person name="Alvarez M.I."/>
            <person name="Avalos J."/>
            <person name="Benito E.P."/>
            <person name="Benoit I."/>
            <person name="Burger G."/>
            <person name="Camino L.P."/>
            <person name="Canovas D."/>
            <person name="Cerda-Olmedo E."/>
            <person name="Cheng J.-F."/>
            <person name="Dominguez A."/>
            <person name="Elias M."/>
            <person name="Eslava A.P."/>
            <person name="Glaser F."/>
            <person name="Grimwood J."/>
            <person name="Gutierrez G."/>
            <person name="Heitman J."/>
            <person name="Henrissat B."/>
            <person name="Iturriaga E.A."/>
            <person name="Lang B.F."/>
            <person name="Lavin J.L."/>
            <person name="Lee S."/>
            <person name="Li W."/>
            <person name="Lindquist E."/>
            <person name="Lopez-Garcia S."/>
            <person name="Luque E.M."/>
            <person name="Marcos A.T."/>
            <person name="Martin J."/>
            <person name="McCluskey K."/>
            <person name="Medina H.R."/>
            <person name="Miralles-Duran A."/>
            <person name="Miyazaki A."/>
            <person name="Munoz-Torres E."/>
            <person name="Oguiza J.A."/>
            <person name="Ohm R."/>
            <person name="Olmedo M."/>
            <person name="Orejas M."/>
            <person name="Ortiz-Castellanos L."/>
            <person name="Pisabarro A.G."/>
            <person name="Rodriguez-Romero J."/>
            <person name="Ruiz-Herrera J."/>
            <person name="Ruiz-Vazquez R."/>
            <person name="Sanz C."/>
            <person name="Schackwitz W."/>
            <person name="Schmutz J."/>
            <person name="Shahriari M."/>
            <person name="Shelest E."/>
            <person name="Silva-Franco F."/>
            <person name="Soanes D."/>
            <person name="Syed K."/>
            <person name="Tagua V.G."/>
            <person name="Talbot N.J."/>
            <person name="Thon M."/>
            <person name="De vries R.P."/>
            <person name="Wiebenga A."/>
            <person name="Yadav J.S."/>
            <person name="Braun E.L."/>
            <person name="Baker S."/>
            <person name="Garre V."/>
            <person name="Horwitz B."/>
            <person name="Torres-Martinez S."/>
            <person name="Idnurm A."/>
            <person name="Herrera-Estrella A."/>
            <person name="Gabaldon T."/>
            <person name="Grigoriev I.V."/>
        </authorList>
    </citation>
    <scope>NUCLEOTIDE SEQUENCE [LARGE SCALE GENOMIC DNA]</scope>
    <source>
        <strain evidence="2">NRRL 1555(-)</strain>
    </source>
</reference>
<dbReference type="AlphaFoldDB" id="A0A163B9P4"/>
<dbReference type="OrthoDB" id="2442555at2759"/>
<accession>A0A163B9P4</accession>
<dbReference type="EMBL" id="KV440973">
    <property type="protein sequence ID" value="OAD79031.1"/>
    <property type="molecule type" value="Genomic_DNA"/>
</dbReference>
<evidence type="ECO:0000313" key="2">
    <source>
        <dbReference type="Proteomes" id="UP000077315"/>
    </source>
</evidence>
<dbReference type="VEuPathDB" id="FungiDB:PHYBLDRAFT_164116"/>
<dbReference type="RefSeq" id="XP_018297071.1">
    <property type="nucleotide sequence ID" value="XM_018434941.1"/>
</dbReference>
<dbReference type="Proteomes" id="UP000077315">
    <property type="component" value="Unassembled WGS sequence"/>
</dbReference>
<keyword evidence="2" id="KW-1185">Reference proteome</keyword>
<sequence>MDKHCEMVSHSGSADQNQFSRIAFDPLCDFNQEIVNEMHGEVVLRSVTDVFVNHADMEWTRTSAGNPAVTNLLSLKSFLPTEVNEATTKTIVAQKPKTNLPEKVDPDSVPTAESIGRGSYQKYNQNQVNKLFSLVFSENQTAAAAASKTGINVRTAQNYVRLAREKIQADFDAATVETDESNGLETIEVEEVSAPKERKHGNQKLFQAHSAFFFKFFENKPDATLEQARIAVMEEFSGLQMTKSAIQKHLVKKCALTMKKLKKLPEKRDDVNTIKMKRDRILEWQQLADFNYLLNYVFIDEADFNMHIKRTFGRSVSGTPAKTTVPTQRGVSITILGAMCERGIISLSMKRPTAVATKKKRKLDIYTNVEVNGQIGTRTQHYWFYPFNWRPFPSN</sequence>
<dbReference type="GeneID" id="28995847"/>